<name>A0A2S9IVD2_9HYPH</name>
<evidence type="ECO:0000256" key="5">
    <source>
        <dbReference type="ARBA" id="ARBA00022801"/>
    </source>
</evidence>
<evidence type="ECO:0000256" key="9">
    <source>
        <dbReference type="PIRSR" id="PIRSR600101-1"/>
    </source>
</evidence>
<dbReference type="EMBL" id="PVBR01000004">
    <property type="protein sequence ID" value="PRD44493.1"/>
    <property type="molecule type" value="Genomic_DNA"/>
</dbReference>
<dbReference type="NCBIfam" id="TIGR00066">
    <property type="entry name" value="g_glut_trans"/>
    <property type="match status" value="1"/>
</dbReference>
<comment type="similarity">
    <text evidence="3 11">Belongs to the gamma-glutamyltransferase family.</text>
</comment>
<evidence type="ECO:0000256" key="12">
    <source>
        <dbReference type="SAM" id="SignalP"/>
    </source>
</evidence>
<keyword evidence="4 11" id="KW-0808">Transferase</keyword>
<keyword evidence="12" id="KW-0732">Signal</keyword>
<feature type="chain" id="PRO_5015425219" description="Glutathione hydrolase proenzyme" evidence="12">
    <location>
        <begin position="24"/>
        <end position="586"/>
    </location>
</feature>
<dbReference type="Gene3D" id="1.10.246.130">
    <property type="match status" value="1"/>
</dbReference>
<sequence length="586" mass="62322">MHDPYKRAVAVVFAFVLSLSPLAEVYAASPEPVEAEHGMVVTAQHLASDIGVDVLKKGGNAVDAAIAVGYALAVAYPTAGNIGGGGFMTIRLKDGKTTFLDFRERAPRASTRTMYLDDKGNPVKGLSTDGYLAVGVPGSVLGFETARTRYGTKSREELMEPAIKLARDGFVLEEGDIASLADGAKKLAKDPAAAAIFFKPDGKPYALGETLVQADLAASLSSISQQGPDAFYKGPIADAIVKASQDGKGILASQDFEQYDVRELEPIKCNYRGYDIFSSPPPSSGGVIICEILNVLEGYPISYLGYGSADTVHVMIEAMRHAYVDRNTALGDPDFVENPIGKLLDKRYAKEIREQISPFKAGVSQELMPKGFGESTETTHYSIIDDEGNAVAVTYTLNGSFGAGVVAPGTGILLNNEMDDFTAKPGVPNLYGLVQGEANAIAPGKTPLSSMSPTIIAKDDKPFMVIGSPGGARIITITLEAIINVIDHGMDIQEAIDAPRIHHQWLPDKVYMEPYALSPDTRRLLAGMGHDIDVDERWTIWGKAAGILVGGKSLADMEQANSEEAGSGRYYGAIDSRAASGAARGY</sequence>
<dbReference type="InterPro" id="IPR043137">
    <property type="entry name" value="GGT_ssub_C"/>
</dbReference>
<feature type="binding site" evidence="10">
    <location>
        <position position="471"/>
    </location>
    <ligand>
        <name>L-glutamate</name>
        <dbReference type="ChEBI" id="CHEBI:29985"/>
    </ligand>
</feature>
<evidence type="ECO:0000256" key="7">
    <source>
        <dbReference type="ARBA" id="ARBA00023315"/>
    </source>
</evidence>
<dbReference type="InterPro" id="IPR029055">
    <property type="entry name" value="Ntn_hydrolases_N"/>
</dbReference>
<dbReference type="InterPro" id="IPR051792">
    <property type="entry name" value="GGT_bact"/>
</dbReference>
<evidence type="ECO:0000256" key="1">
    <source>
        <dbReference type="ARBA" id="ARBA00001049"/>
    </source>
</evidence>
<comment type="caution">
    <text evidence="13">The sequence shown here is derived from an EMBL/GenBank/DDBJ whole genome shotgun (WGS) entry which is preliminary data.</text>
</comment>
<dbReference type="PROSITE" id="PS00462">
    <property type="entry name" value="G_GLU_TRANSPEPTIDASE"/>
    <property type="match status" value="1"/>
</dbReference>
<reference evidence="13 14" key="1">
    <citation type="submission" date="2018-02" db="EMBL/GenBank/DDBJ databases">
        <title>The draft genome of Phyllobacterium sp. 1N-3.</title>
        <authorList>
            <person name="Liu L."/>
            <person name="Li L."/>
            <person name="Zhang X."/>
            <person name="Wang T."/>
            <person name="Liang L."/>
        </authorList>
    </citation>
    <scope>NUCLEOTIDE SEQUENCE [LARGE SCALE GENOMIC DNA]</scope>
    <source>
        <strain evidence="13 14">1N-3</strain>
    </source>
</reference>
<proteinExistence type="inferred from homology"/>
<evidence type="ECO:0000256" key="3">
    <source>
        <dbReference type="ARBA" id="ARBA00009381"/>
    </source>
</evidence>
<comment type="PTM">
    <text evidence="11">Cleaved by autocatalysis into a large and a small subunit.</text>
</comment>
<evidence type="ECO:0000256" key="2">
    <source>
        <dbReference type="ARBA" id="ARBA00001089"/>
    </source>
</evidence>
<dbReference type="UniPathway" id="UPA00204"/>
<organism evidence="13 14">
    <name type="scientific">Phyllobacterium phragmitis</name>
    <dbReference type="NCBI Taxonomy" id="2670329"/>
    <lineage>
        <taxon>Bacteria</taxon>
        <taxon>Pseudomonadati</taxon>
        <taxon>Pseudomonadota</taxon>
        <taxon>Alphaproteobacteria</taxon>
        <taxon>Hyphomicrobiales</taxon>
        <taxon>Phyllobacteriaceae</taxon>
        <taxon>Phyllobacterium</taxon>
    </lineage>
</organism>
<dbReference type="InterPro" id="IPR055262">
    <property type="entry name" value="GGT_CS"/>
</dbReference>
<dbReference type="GO" id="GO:0006751">
    <property type="term" value="P:glutathione catabolic process"/>
    <property type="evidence" value="ECO:0007669"/>
    <property type="project" value="UniProtKB-UniRule"/>
</dbReference>
<dbReference type="SUPFAM" id="SSF56235">
    <property type="entry name" value="N-terminal nucleophile aminohydrolases (Ntn hydrolases)"/>
    <property type="match status" value="1"/>
</dbReference>
<feature type="active site" description="Nucleophile" evidence="9">
    <location>
        <position position="378"/>
    </location>
</feature>
<evidence type="ECO:0000313" key="13">
    <source>
        <dbReference type="EMBL" id="PRD44493.1"/>
    </source>
</evidence>
<protein>
    <recommendedName>
        <fullName evidence="11">Glutathione hydrolase proenzyme</fullName>
        <ecNumber evidence="11">2.3.2.2</ecNumber>
        <ecNumber evidence="11">3.4.19.13</ecNumber>
    </recommendedName>
    <component>
        <recommendedName>
            <fullName evidence="11">Glutathione hydrolase large chain</fullName>
        </recommendedName>
    </component>
    <component>
        <recommendedName>
            <fullName evidence="11">Glutathione hydrolase small chain</fullName>
        </recommendedName>
    </component>
</protein>
<keyword evidence="6 11" id="KW-0865">Zymogen</keyword>
<dbReference type="PRINTS" id="PR01210">
    <property type="entry name" value="GGTRANSPTASE"/>
</dbReference>
<keyword evidence="7 11" id="KW-0012">Acyltransferase</keyword>
<comment type="catalytic activity">
    <reaction evidence="8 11">
        <text>an N-terminal (5-L-glutamyl)-[peptide] + an alpha-amino acid = 5-L-glutamyl amino acid + an N-terminal L-alpha-aminoacyl-[peptide]</text>
        <dbReference type="Rhea" id="RHEA:23904"/>
        <dbReference type="Rhea" id="RHEA-COMP:9780"/>
        <dbReference type="Rhea" id="RHEA-COMP:9795"/>
        <dbReference type="ChEBI" id="CHEBI:77644"/>
        <dbReference type="ChEBI" id="CHEBI:78597"/>
        <dbReference type="ChEBI" id="CHEBI:78599"/>
        <dbReference type="ChEBI" id="CHEBI:78608"/>
        <dbReference type="EC" id="2.3.2.2"/>
    </reaction>
</comment>
<dbReference type="Proteomes" id="UP000239434">
    <property type="component" value="Unassembled WGS sequence"/>
</dbReference>
<evidence type="ECO:0000256" key="4">
    <source>
        <dbReference type="ARBA" id="ARBA00022679"/>
    </source>
</evidence>
<dbReference type="AlphaFoldDB" id="A0A2S9IVD2"/>
<keyword evidence="5 11" id="KW-0378">Hydrolase</keyword>
<feature type="binding site" evidence="10">
    <location>
        <position position="103"/>
    </location>
    <ligand>
        <name>L-glutamate</name>
        <dbReference type="ChEBI" id="CHEBI:29985"/>
    </ligand>
</feature>
<comment type="subunit">
    <text evidence="11">This enzyme consists of two polypeptide chains, which are synthesized in precursor form from a single polypeptide.</text>
</comment>
<comment type="catalytic activity">
    <reaction evidence="2 11">
        <text>glutathione + H2O = L-cysteinylglycine + L-glutamate</text>
        <dbReference type="Rhea" id="RHEA:28807"/>
        <dbReference type="ChEBI" id="CHEBI:15377"/>
        <dbReference type="ChEBI" id="CHEBI:29985"/>
        <dbReference type="ChEBI" id="CHEBI:57925"/>
        <dbReference type="ChEBI" id="CHEBI:61694"/>
        <dbReference type="EC" id="3.4.19.13"/>
    </reaction>
</comment>
<dbReference type="EC" id="2.3.2.2" evidence="11"/>
<dbReference type="GO" id="GO:0036374">
    <property type="term" value="F:glutathione hydrolase activity"/>
    <property type="evidence" value="ECO:0007669"/>
    <property type="project" value="UniProtKB-UniRule"/>
</dbReference>
<comment type="pathway">
    <text evidence="11">Sulfur metabolism; glutathione metabolism.</text>
</comment>
<dbReference type="EC" id="3.4.19.13" evidence="11"/>
<dbReference type="GO" id="GO:0103068">
    <property type="term" value="F:leukotriene C4 gamma-glutamyl transferase activity"/>
    <property type="evidence" value="ECO:0007669"/>
    <property type="project" value="UniProtKB-EC"/>
</dbReference>
<comment type="catalytic activity">
    <reaction evidence="1 11">
        <text>an S-substituted glutathione + H2O = an S-substituted L-cysteinylglycine + L-glutamate</text>
        <dbReference type="Rhea" id="RHEA:59468"/>
        <dbReference type="ChEBI" id="CHEBI:15377"/>
        <dbReference type="ChEBI" id="CHEBI:29985"/>
        <dbReference type="ChEBI" id="CHEBI:90779"/>
        <dbReference type="ChEBI" id="CHEBI:143103"/>
        <dbReference type="EC" id="3.4.19.13"/>
    </reaction>
</comment>
<gene>
    <name evidence="13" type="primary">ggt</name>
    <name evidence="13" type="ORF">C5748_06680</name>
</gene>
<evidence type="ECO:0000256" key="8">
    <source>
        <dbReference type="ARBA" id="ARBA00047417"/>
    </source>
</evidence>
<evidence type="ECO:0000256" key="10">
    <source>
        <dbReference type="PIRSR" id="PIRSR600101-2"/>
    </source>
</evidence>
<feature type="binding site" evidence="10">
    <location>
        <position position="420"/>
    </location>
    <ligand>
        <name>L-glutamate</name>
        <dbReference type="ChEBI" id="CHEBI:29985"/>
    </ligand>
</feature>
<dbReference type="InterPro" id="IPR000101">
    <property type="entry name" value="GGT_peptidase"/>
</dbReference>
<feature type="signal peptide" evidence="12">
    <location>
        <begin position="1"/>
        <end position="23"/>
    </location>
</feature>
<dbReference type="RefSeq" id="WP_105741378.1">
    <property type="nucleotide sequence ID" value="NZ_PVBR01000004.1"/>
</dbReference>
<dbReference type="PANTHER" id="PTHR43199">
    <property type="entry name" value="GLUTATHIONE HYDROLASE"/>
    <property type="match status" value="1"/>
</dbReference>
<dbReference type="PANTHER" id="PTHR43199:SF1">
    <property type="entry name" value="GLUTATHIONE HYDROLASE PROENZYME"/>
    <property type="match status" value="1"/>
</dbReference>
<evidence type="ECO:0000313" key="14">
    <source>
        <dbReference type="Proteomes" id="UP000239434"/>
    </source>
</evidence>
<feature type="binding site" evidence="10">
    <location>
        <begin position="396"/>
        <end position="398"/>
    </location>
    <ligand>
        <name>L-glutamate</name>
        <dbReference type="ChEBI" id="CHEBI:29985"/>
    </ligand>
</feature>
<accession>A0A2S9IVD2</accession>
<keyword evidence="11" id="KW-0317">Glutathione biosynthesis</keyword>
<evidence type="ECO:0000256" key="6">
    <source>
        <dbReference type="ARBA" id="ARBA00023145"/>
    </source>
</evidence>
<dbReference type="InterPro" id="IPR043138">
    <property type="entry name" value="GGT_lsub"/>
</dbReference>
<dbReference type="GO" id="GO:0006750">
    <property type="term" value="P:glutathione biosynthetic process"/>
    <property type="evidence" value="ECO:0007669"/>
    <property type="project" value="UniProtKB-KW"/>
</dbReference>
<evidence type="ECO:0000256" key="11">
    <source>
        <dbReference type="RuleBase" id="RU368036"/>
    </source>
</evidence>
<feature type="binding site" evidence="10">
    <location>
        <begin position="449"/>
        <end position="450"/>
    </location>
    <ligand>
        <name>L-glutamate</name>
        <dbReference type="ChEBI" id="CHEBI:29985"/>
    </ligand>
</feature>
<keyword evidence="14" id="KW-1185">Reference proteome</keyword>
<dbReference type="Pfam" id="PF01019">
    <property type="entry name" value="G_glu_transpept"/>
    <property type="match status" value="1"/>
</dbReference>
<dbReference type="Gene3D" id="3.60.20.40">
    <property type="match status" value="1"/>
</dbReference>